<dbReference type="InterPro" id="IPR051124">
    <property type="entry name" value="Phosphate_Transport_Permease"/>
</dbReference>
<dbReference type="PANTHER" id="PTHR30425">
    <property type="entry name" value="PHOSPHATE TRANSPORT SYSTEM PERMEASE PROTEIN PST"/>
    <property type="match status" value="1"/>
</dbReference>
<dbReference type="AlphaFoldDB" id="A0A0A1DNJ2"/>
<sequence>MTAPTTEAEDAPAASWASVRGGAGDRIFSGAALLAGLSILAALAGVFIFLAIKGVTGFTKPAEVYGPHAESFVGYVVPLLVGTFTASIIALIIAVPLAFGIALVISHYAPRWIAAPVAYVIDLLAAVPSVVYGLWGAFYLAKKLVPMHQWLHDHLGPIPVIGHLFGEPSPAGRTLLTAGIVLAIMILPIITAITREVFSRTPRLHEEAALALGATRWEMVRMTVFPYARSGMVSAVMLGLGRALGETMAVTMVLSVGFDLSWNVLATSSPTSIAANIALKYKERSADLLNVLVATGLVLFLLTFLVNFLARWIVGRSERRMAR</sequence>
<gene>
    <name evidence="13" type="primary">pstC</name>
    <name evidence="13" type="ORF">F9L07_10790</name>
    <name evidence="12" type="ORF">KR76_22965</name>
</gene>
<evidence type="ECO:0000256" key="6">
    <source>
        <dbReference type="ARBA" id="ARBA00022692"/>
    </source>
</evidence>
<comment type="caution">
    <text evidence="10">Lacks conserved residue(s) required for the propagation of feature annotation.</text>
</comment>
<feature type="transmembrane region" description="Helical" evidence="9">
    <location>
        <begin position="175"/>
        <end position="198"/>
    </location>
</feature>
<keyword evidence="14" id="KW-1185">Reference proteome</keyword>
<keyword evidence="4 10" id="KW-1003">Cell membrane</keyword>
<feature type="transmembrane region" description="Helical" evidence="9">
    <location>
        <begin position="117"/>
        <end position="141"/>
    </location>
</feature>
<dbReference type="Pfam" id="PF00528">
    <property type="entry name" value="BPD_transp_1"/>
    <property type="match status" value="1"/>
</dbReference>
<dbReference type="KEGG" id="psim:KR76_22965"/>
<comment type="similarity">
    <text evidence="2 10">Belongs to the binding-protein-dependent transport system permease family. CysTW subfamily.</text>
</comment>
<evidence type="ECO:0000256" key="7">
    <source>
        <dbReference type="ARBA" id="ARBA00022989"/>
    </source>
</evidence>
<proteinExistence type="inferred from homology"/>
<evidence type="ECO:0000256" key="2">
    <source>
        <dbReference type="ARBA" id="ARBA00007069"/>
    </source>
</evidence>
<dbReference type="Proteomes" id="UP000030300">
    <property type="component" value="Chromosome"/>
</dbReference>
<accession>A0A0A1DNJ2</accession>
<dbReference type="GO" id="GO:0006817">
    <property type="term" value="P:phosphate ion transport"/>
    <property type="evidence" value="ECO:0007669"/>
    <property type="project" value="UniProtKB-KW"/>
</dbReference>
<dbReference type="GO" id="GO:0005315">
    <property type="term" value="F:phosphate transmembrane transporter activity"/>
    <property type="evidence" value="ECO:0007669"/>
    <property type="project" value="InterPro"/>
</dbReference>
<dbReference type="NCBIfam" id="TIGR02138">
    <property type="entry name" value="phosphate_pstC"/>
    <property type="match status" value="1"/>
</dbReference>
<evidence type="ECO:0000256" key="9">
    <source>
        <dbReference type="RuleBase" id="RU363032"/>
    </source>
</evidence>
<evidence type="ECO:0000256" key="4">
    <source>
        <dbReference type="ARBA" id="ARBA00022475"/>
    </source>
</evidence>
<evidence type="ECO:0000256" key="8">
    <source>
        <dbReference type="ARBA" id="ARBA00023136"/>
    </source>
</evidence>
<dbReference type="OrthoDB" id="9785113at2"/>
<evidence type="ECO:0000256" key="5">
    <source>
        <dbReference type="ARBA" id="ARBA00022592"/>
    </source>
</evidence>
<reference evidence="12 14" key="1">
    <citation type="journal article" date="2015" name="Genome Announc.">
        <title>Complete Genome Sequence of Steroid-Transforming Nocardioides simplex VKM Ac-2033D.</title>
        <authorList>
            <person name="Shtratnikova V.Y."/>
            <person name="Schelkunov M.I."/>
            <person name="Pekov Y.A."/>
            <person name="Fokina V.V."/>
            <person name="Logacheva M.D."/>
            <person name="Sokolov S.L."/>
            <person name="Bragin E.Y."/>
            <person name="Ashapkin V.V."/>
            <person name="Donova M.V."/>
        </authorList>
    </citation>
    <scope>NUCLEOTIDE SEQUENCE [LARGE SCALE GENOMIC DNA]</scope>
    <source>
        <strain evidence="12 14">VKM Ac-2033D</strain>
    </source>
</reference>
<dbReference type="GeneID" id="96611640"/>
<dbReference type="Gene3D" id="1.10.3720.10">
    <property type="entry name" value="MetI-like"/>
    <property type="match status" value="1"/>
</dbReference>
<evidence type="ECO:0000256" key="10">
    <source>
        <dbReference type="RuleBase" id="RU363054"/>
    </source>
</evidence>
<dbReference type="Proteomes" id="UP000449906">
    <property type="component" value="Unassembled WGS sequence"/>
</dbReference>
<dbReference type="HOGENOM" id="CLU_033621_1_3_11"/>
<organism evidence="12 14">
    <name type="scientific">Nocardioides simplex</name>
    <name type="common">Arthrobacter simplex</name>
    <dbReference type="NCBI Taxonomy" id="2045"/>
    <lineage>
        <taxon>Bacteria</taxon>
        <taxon>Bacillati</taxon>
        <taxon>Actinomycetota</taxon>
        <taxon>Actinomycetes</taxon>
        <taxon>Propionibacteriales</taxon>
        <taxon>Nocardioidaceae</taxon>
        <taxon>Pimelobacter</taxon>
    </lineage>
</organism>
<keyword evidence="3 9" id="KW-0813">Transport</keyword>
<evidence type="ECO:0000313" key="12">
    <source>
        <dbReference type="EMBL" id="AIY18924.1"/>
    </source>
</evidence>
<feature type="domain" description="ABC transmembrane type-1" evidence="11">
    <location>
        <begin position="80"/>
        <end position="310"/>
    </location>
</feature>
<dbReference type="RefSeq" id="WP_038681643.1">
    <property type="nucleotide sequence ID" value="NZ_BJMC01000014.1"/>
</dbReference>
<feature type="transmembrane region" description="Helical" evidence="9">
    <location>
        <begin position="291"/>
        <end position="314"/>
    </location>
</feature>
<dbReference type="SUPFAM" id="SSF161098">
    <property type="entry name" value="MetI-like"/>
    <property type="match status" value="1"/>
</dbReference>
<protein>
    <recommendedName>
        <fullName evidence="10">Phosphate transport system permease protein</fullName>
    </recommendedName>
</protein>
<keyword evidence="5 10" id="KW-0592">Phosphate transport</keyword>
<dbReference type="InterPro" id="IPR000515">
    <property type="entry name" value="MetI-like"/>
</dbReference>
<evidence type="ECO:0000259" key="11">
    <source>
        <dbReference type="PROSITE" id="PS50928"/>
    </source>
</evidence>
<feature type="transmembrane region" description="Helical" evidence="9">
    <location>
        <begin position="72"/>
        <end position="105"/>
    </location>
</feature>
<evidence type="ECO:0000313" key="13">
    <source>
        <dbReference type="EMBL" id="KAB2812276.1"/>
    </source>
</evidence>
<dbReference type="InterPro" id="IPR011864">
    <property type="entry name" value="Phosphate_PstC"/>
</dbReference>
<dbReference type="InterPro" id="IPR035906">
    <property type="entry name" value="MetI-like_sf"/>
</dbReference>
<keyword evidence="7 9" id="KW-1133">Transmembrane helix</keyword>
<comment type="subcellular location">
    <subcellularLocation>
        <location evidence="1 9">Cell membrane</location>
        <topology evidence="1 9">Multi-pass membrane protein</topology>
    </subcellularLocation>
</comment>
<name>A0A0A1DNJ2_NOCSI</name>
<reference evidence="13 15" key="2">
    <citation type="submission" date="2019-09" db="EMBL/GenBank/DDBJ databases">
        <title>Pimelobacter sp. isolated from Paulinella.</title>
        <authorList>
            <person name="Jeong S.E."/>
        </authorList>
    </citation>
    <scope>NUCLEOTIDE SEQUENCE [LARGE SCALE GENOMIC DNA]</scope>
    <source>
        <strain evidence="13 15">Pch-N</strain>
    </source>
</reference>
<evidence type="ECO:0000313" key="15">
    <source>
        <dbReference type="Proteomes" id="UP000449906"/>
    </source>
</evidence>
<dbReference type="GO" id="GO:0005886">
    <property type="term" value="C:plasma membrane"/>
    <property type="evidence" value="ECO:0007669"/>
    <property type="project" value="UniProtKB-SubCell"/>
</dbReference>
<evidence type="ECO:0000313" key="14">
    <source>
        <dbReference type="Proteomes" id="UP000030300"/>
    </source>
</evidence>
<evidence type="ECO:0000256" key="1">
    <source>
        <dbReference type="ARBA" id="ARBA00004651"/>
    </source>
</evidence>
<dbReference type="STRING" id="2045.KR76_22965"/>
<dbReference type="EMBL" id="WBVM01000001">
    <property type="protein sequence ID" value="KAB2812276.1"/>
    <property type="molecule type" value="Genomic_DNA"/>
</dbReference>
<comment type="function">
    <text evidence="10">Part of the binding-protein-dependent transport system for phosphate; probably responsible for the translocation of the substrate across the membrane.</text>
</comment>
<dbReference type="eggNOG" id="COG0573">
    <property type="taxonomic scope" value="Bacteria"/>
</dbReference>
<dbReference type="CDD" id="cd06261">
    <property type="entry name" value="TM_PBP2"/>
    <property type="match status" value="1"/>
</dbReference>
<keyword evidence="8 9" id="KW-0472">Membrane</keyword>
<dbReference type="PROSITE" id="PS50928">
    <property type="entry name" value="ABC_TM1"/>
    <property type="match status" value="1"/>
</dbReference>
<keyword evidence="6 9" id="KW-0812">Transmembrane</keyword>
<evidence type="ECO:0000256" key="3">
    <source>
        <dbReference type="ARBA" id="ARBA00022448"/>
    </source>
</evidence>
<dbReference type="EMBL" id="CP009896">
    <property type="protein sequence ID" value="AIY18924.1"/>
    <property type="molecule type" value="Genomic_DNA"/>
</dbReference>
<feature type="transmembrane region" description="Helical" evidence="9">
    <location>
        <begin position="27"/>
        <end position="52"/>
    </location>
</feature>
<dbReference type="PANTHER" id="PTHR30425:SF1">
    <property type="entry name" value="PHOSPHATE TRANSPORT SYSTEM PERMEASE PROTEIN PSTC"/>
    <property type="match status" value="1"/>
</dbReference>